<dbReference type="AlphaFoldDB" id="A0A372EKJ1"/>
<reference evidence="2 3" key="1">
    <citation type="submission" date="2018-08" db="EMBL/GenBank/DDBJ databases">
        <title>Hydrogenophaga sp. LA-38 isolated from sludge.</title>
        <authorList>
            <person name="Im W.-T."/>
        </authorList>
    </citation>
    <scope>NUCLEOTIDE SEQUENCE [LARGE SCALE GENOMIC DNA]</scope>
    <source>
        <strain evidence="2 3">LA-38</strain>
    </source>
</reference>
<organism evidence="2 3">
    <name type="scientific">Hydrogenophaga borbori</name>
    <dbReference type="NCBI Taxonomy" id="2294117"/>
    <lineage>
        <taxon>Bacteria</taxon>
        <taxon>Pseudomonadati</taxon>
        <taxon>Pseudomonadota</taxon>
        <taxon>Betaproteobacteria</taxon>
        <taxon>Burkholderiales</taxon>
        <taxon>Comamonadaceae</taxon>
        <taxon>Hydrogenophaga</taxon>
    </lineage>
</organism>
<proteinExistence type="predicted"/>
<feature type="domain" description="HTH arsR-type" evidence="1">
    <location>
        <begin position="1"/>
        <end position="96"/>
    </location>
</feature>
<accession>A0A372EKJ1</accession>
<dbReference type="EMBL" id="QVLS01000005">
    <property type="protein sequence ID" value="RFP79356.1"/>
    <property type="molecule type" value="Genomic_DNA"/>
</dbReference>
<sequence length="237" mass="25684">MHAPFEPALTAVASLLADPSRSRMLLHLLGGRKASASDLAAVAGVSAATASGHLHKLLDGRLIRVEPRGRHRYYALADESVARLLESLASVSEREATSPAWRHPARARLKYARCCYRHLAGELGVALFSGLMRRGAFEAVPEGLALTPAGHEALRGFGFTPTPSGRRRRYAYACHDWSEGVDHLAGELAEQLLGHVIEQGWLRQGEGRALALTPRGTTHWLPRLRELADGGDPRLSG</sequence>
<dbReference type="Proteomes" id="UP000261931">
    <property type="component" value="Unassembled WGS sequence"/>
</dbReference>
<dbReference type="InterPro" id="IPR036390">
    <property type="entry name" value="WH_DNA-bd_sf"/>
</dbReference>
<dbReference type="GO" id="GO:0003700">
    <property type="term" value="F:DNA-binding transcription factor activity"/>
    <property type="evidence" value="ECO:0007669"/>
    <property type="project" value="InterPro"/>
</dbReference>
<dbReference type="GO" id="GO:0032791">
    <property type="term" value="F:lead ion binding"/>
    <property type="evidence" value="ECO:0007669"/>
    <property type="project" value="TreeGrafter"/>
</dbReference>
<comment type="caution">
    <text evidence="2">The sequence shown here is derived from an EMBL/GenBank/DDBJ whole genome shotgun (WGS) entry which is preliminary data.</text>
</comment>
<dbReference type="Pfam" id="PF12840">
    <property type="entry name" value="HTH_20"/>
    <property type="match status" value="1"/>
</dbReference>
<dbReference type="PANTHER" id="PTHR39168">
    <property type="entry name" value="TRANSCRIPTIONAL REGULATOR-RELATED"/>
    <property type="match status" value="1"/>
</dbReference>
<evidence type="ECO:0000259" key="1">
    <source>
        <dbReference type="PROSITE" id="PS50987"/>
    </source>
</evidence>
<dbReference type="InterPro" id="IPR001845">
    <property type="entry name" value="HTH_ArsR_DNA-bd_dom"/>
</dbReference>
<dbReference type="GO" id="GO:0003677">
    <property type="term" value="F:DNA binding"/>
    <property type="evidence" value="ECO:0007669"/>
    <property type="project" value="TreeGrafter"/>
</dbReference>
<dbReference type="SUPFAM" id="SSF46785">
    <property type="entry name" value="Winged helix' DNA-binding domain"/>
    <property type="match status" value="1"/>
</dbReference>
<dbReference type="InterPro" id="IPR052543">
    <property type="entry name" value="HTH_Metal-responsive_Reg"/>
</dbReference>
<evidence type="ECO:0000313" key="3">
    <source>
        <dbReference type="Proteomes" id="UP000261931"/>
    </source>
</evidence>
<dbReference type="GO" id="GO:0046686">
    <property type="term" value="P:response to cadmium ion"/>
    <property type="evidence" value="ECO:0007669"/>
    <property type="project" value="TreeGrafter"/>
</dbReference>
<keyword evidence="3" id="KW-1185">Reference proteome</keyword>
<dbReference type="CDD" id="cd00090">
    <property type="entry name" value="HTH_ARSR"/>
    <property type="match status" value="1"/>
</dbReference>
<dbReference type="RefSeq" id="WP_116958783.1">
    <property type="nucleotide sequence ID" value="NZ_QVLS01000005.1"/>
</dbReference>
<dbReference type="Gene3D" id="1.10.10.10">
    <property type="entry name" value="Winged helix-like DNA-binding domain superfamily/Winged helix DNA-binding domain"/>
    <property type="match status" value="1"/>
</dbReference>
<dbReference type="PANTHER" id="PTHR39168:SF1">
    <property type="entry name" value="TRANSCRIPTIONAL REGULATORY PROTEIN"/>
    <property type="match status" value="1"/>
</dbReference>
<protein>
    <submittedName>
        <fullName evidence="2">Transcriptional regulator</fullName>
    </submittedName>
</protein>
<name>A0A372EKJ1_9BURK</name>
<dbReference type="InterPro" id="IPR036388">
    <property type="entry name" value="WH-like_DNA-bd_sf"/>
</dbReference>
<dbReference type="GO" id="GO:0097063">
    <property type="term" value="F:cadmium ion sensor activity"/>
    <property type="evidence" value="ECO:0007669"/>
    <property type="project" value="TreeGrafter"/>
</dbReference>
<dbReference type="GO" id="GO:0010288">
    <property type="term" value="P:response to lead ion"/>
    <property type="evidence" value="ECO:0007669"/>
    <property type="project" value="TreeGrafter"/>
</dbReference>
<gene>
    <name evidence="2" type="ORF">DY262_10305</name>
</gene>
<dbReference type="NCBIfam" id="NF033788">
    <property type="entry name" value="HTH_metalloreg"/>
    <property type="match status" value="1"/>
</dbReference>
<dbReference type="SMART" id="SM00418">
    <property type="entry name" value="HTH_ARSR"/>
    <property type="match status" value="1"/>
</dbReference>
<dbReference type="PROSITE" id="PS50987">
    <property type="entry name" value="HTH_ARSR_2"/>
    <property type="match status" value="1"/>
</dbReference>
<evidence type="ECO:0000313" key="2">
    <source>
        <dbReference type="EMBL" id="RFP79356.1"/>
    </source>
</evidence>
<dbReference type="InterPro" id="IPR011991">
    <property type="entry name" value="ArsR-like_HTH"/>
</dbReference>